<dbReference type="GO" id="GO:0005634">
    <property type="term" value="C:nucleus"/>
    <property type="evidence" value="ECO:0007669"/>
    <property type="project" value="TreeGrafter"/>
</dbReference>
<dbReference type="Proteomes" id="UP001154282">
    <property type="component" value="Unassembled WGS sequence"/>
</dbReference>
<dbReference type="Gene3D" id="3.40.220.10">
    <property type="entry name" value="Leucine Aminopeptidase, subunit E, domain 1"/>
    <property type="match status" value="1"/>
</dbReference>
<accession>A0AAV0Q5Z6</accession>
<reference evidence="1" key="1">
    <citation type="submission" date="2022-08" db="EMBL/GenBank/DDBJ databases">
        <authorList>
            <person name="Gutierrez-Valencia J."/>
        </authorList>
    </citation>
    <scope>NUCLEOTIDE SEQUENCE</scope>
</reference>
<dbReference type="PANTHER" id="PTHR12486:SF4">
    <property type="entry name" value="APRATAXIN"/>
    <property type="match status" value="1"/>
</dbReference>
<evidence type="ECO:0000313" key="1">
    <source>
        <dbReference type="EMBL" id="CAI0539692.1"/>
    </source>
</evidence>
<comment type="caution">
    <text evidence="1">The sequence shown here is derived from an EMBL/GenBank/DDBJ whole genome shotgun (WGS) entry which is preliminary data.</text>
</comment>
<name>A0AAV0Q5Z6_9ROSI</name>
<dbReference type="Gene3D" id="3.40.50.300">
    <property type="entry name" value="P-loop containing nucleotide triphosphate hydrolases"/>
    <property type="match status" value="1"/>
</dbReference>
<organism evidence="1 2">
    <name type="scientific">Linum tenue</name>
    <dbReference type="NCBI Taxonomy" id="586396"/>
    <lineage>
        <taxon>Eukaryota</taxon>
        <taxon>Viridiplantae</taxon>
        <taxon>Streptophyta</taxon>
        <taxon>Embryophyta</taxon>
        <taxon>Tracheophyta</taxon>
        <taxon>Spermatophyta</taxon>
        <taxon>Magnoliopsida</taxon>
        <taxon>eudicotyledons</taxon>
        <taxon>Gunneridae</taxon>
        <taxon>Pentapetalae</taxon>
        <taxon>rosids</taxon>
        <taxon>fabids</taxon>
        <taxon>Malpighiales</taxon>
        <taxon>Linaceae</taxon>
        <taxon>Linum</taxon>
    </lineage>
</organism>
<protein>
    <submittedName>
        <fullName evidence="1">Uncharacterized protein</fullName>
    </submittedName>
</protein>
<evidence type="ECO:0000313" key="2">
    <source>
        <dbReference type="Proteomes" id="UP001154282"/>
    </source>
</evidence>
<dbReference type="AlphaFoldDB" id="A0AAV0Q5Z6"/>
<dbReference type="PANTHER" id="PTHR12486">
    <property type="entry name" value="APRATAXIN-RELATED"/>
    <property type="match status" value="1"/>
</dbReference>
<dbReference type="GO" id="GO:0000012">
    <property type="term" value="P:single strand break repair"/>
    <property type="evidence" value="ECO:0007669"/>
    <property type="project" value="TreeGrafter"/>
</dbReference>
<dbReference type="InterPro" id="IPR043472">
    <property type="entry name" value="Macro_dom-like"/>
</dbReference>
<proteinExistence type="predicted"/>
<dbReference type="InterPro" id="IPR027417">
    <property type="entry name" value="P-loop_NTPase"/>
</dbReference>
<dbReference type="GO" id="GO:0033699">
    <property type="term" value="F:DNA 5'-adenosine monophosphate hydrolase activity"/>
    <property type="evidence" value="ECO:0007669"/>
    <property type="project" value="TreeGrafter"/>
</dbReference>
<dbReference type="SUPFAM" id="SSF52949">
    <property type="entry name" value="Macro domain-like"/>
    <property type="match status" value="1"/>
</dbReference>
<dbReference type="SUPFAM" id="SSF52540">
    <property type="entry name" value="P-loop containing nucleoside triphosphate hydrolases"/>
    <property type="match status" value="1"/>
</dbReference>
<sequence length="176" mass="19179">MFLVSIGHEKEKGSIIVLLVGAPGSGKSTFIEHVMRSSSRSWARIFQFDNEKPSDIIVEKVEEFVNKTRNARLVLMDLRHKSKILSLVKGKDAQRNKDSNKFFTFVGDITKLYSQGGLRCNIIANAANWRLELGGGGGGGDVNTAIFNDVGPALEVSPRDCAKSLLPGHVVAIPLT</sequence>
<dbReference type="EMBL" id="CAMGYJ010000009">
    <property type="protein sequence ID" value="CAI0539692.1"/>
    <property type="molecule type" value="Genomic_DNA"/>
</dbReference>
<dbReference type="GO" id="GO:0003697">
    <property type="term" value="F:single-stranded DNA binding"/>
    <property type="evidence" value="ECO:0007669"/>
    <property type="project" value="TreeGrafter"/>
</dbReference>
<dbReference type="GO" id="GO:1990165">
    <property type="term" value="F:single-strand break-containing DNA binding"/>
    <property type="evidence" value="ECO:0007669"/>
    <property type="project" value="TreeGrafter"/>
</dbReference>
<dbReference type="GO" id="GO:0003725">
    <property type="term" value="F:double-stranded RNA binding"/>
    <property type="evidence" value="ECO:0007669"/>
    <property type="project" value="TreeGrafter"/>
</dbReference>
<keyword evidence="2" id="KW-1185">Reference proteome</keyword>
<gene>
    <name evidence="1" type="ORF">LITE_LOCUS41373</name>
</gene>
<dbReference type="GO" id="GO:0030983">
    <property type="term" value="F:mismatched DNA binding"/>
    <property type="evidence" value="ECO:0007669"/>
    <property type="project" value="TreeGrafter"/>
</dbReference>